<sequence>MPGGERPRDHLRGLGHVEATRGLEDPAQRDIRQIAVVGEAIVVRRPDPFDAHGTTLADGRNIPENRDPYTRAEGVIA</sequence>
<organism evidence="2 3">
    <name type="scientific">Microbacterium deminutum</name>
    <dbReference type="NCBI Taxonomy" id="344164"/>
    <lineage>
        <taxon>Bacteria</taxon>
        <taxon>Bacillati</taxon>
        <taxon>Actinomycetota</taxon>
        <taxon>Actinomycetes</taxon>
        <taxon>Micrococcales</taxon>
        <taxon>Microbacteriaceae</taxon>
        <taxon>Microbacterium</taxon>
    </lineage>
</organism>
<evidence type="ECO:0000313" key="3">
    <source>
        <dbReference type="Proteomes" id="UP001499933"/>
    </source>
</evidence>
<name>A0ABN2QDF8_9MICO</name>
<proteinExistence type="predicted"/>
<feature type="compositionally biased region" description="Basic and acidic residues" evidence="1">
    <location>
        <begin position="61"/>
        <end position="70"/>
    </location>
</feature>
<dbReference type="Proteomes" id="UP001499933">
    <property type="component" value="Unassembled WGS sequence"/>
</dbReference>
<comment type="caution">
    <text evidence="2">The sequence shown here is derived from an EMBL/GenBank/DDBJ whole genome shotgun (WGS) entry which is preliminary data.</text>
</comment>
<dbReference type="EMBL" id="BAAAOG010000001">
    <property type="protein sequence ID" value="GAA1950108.1"/>
    <property type="molecule type" value="Genomic_DNA"/>
</dbReference>
<gene>
    <name evidence="2" type="ORF">GCM10009776_10210</name>
</gene>
<accession>A0ABN2QDF8</accession>
<keyword evidence="3" id="KW-1185">Reference proteome</keyword>
<reference evidence="2 3" key="1">
    <citation type="journal article" date="2019" name="Int. J. Syst. Evol. Microbiol.">
        <title>The Global Catalogue of Microorganisms (GCM) 10K type strain sequencing project: providing services to taxonomists for standard genome sequencing and annotation.</title>
        <authorList>
            <consortium name="The Broad Institute Genomics Platform"/>
            <consortium name="The Broad Institute Genome Sequencing Center for Infectious Disease"/>
            <person name="Wu L."/>
            <person name="Ma J."/>
        </authorList>
    </citation>
    <scope>NUCLEOTIDE SEQUENCE [LARGE SCALE GENOMIC DNA]</scope>
    <source>
        <strain evidence="2 3">JCM 14901</strain>
    </source>
</reference>
<evidence type="ECO:0000256" key="1">
    <source>
        <dbReference type="SAM" id="MobiDB-lite"/>
    </source>
</evidence>
<evidence type="ECO:0000313" key="2">
    <source>
        <dbReference type="EMBL" id="GAA1950108.1"/>
    </source>
</evidence>
<feature type="region of interest" description="Disordered" evidence="1">
    <location>
        <begin position="48"/>
        <end position="77"/>
    </location>
</feature>
<protein>
    <submittedName>
        <fullName evidence="2">Uncharacterized protein</fullName>
    </submittedName>
</protein>
<feature type="compositionally biased region" description="Basic and acidic residues" evidence="1">
    <location>
        <begin position="1"/>
        <end position="12"/>
    </location>
</feature>
<feature type="region of interest" description="Disordered" evidence="1">
    <location>
        <begin position="1"/>
        <end position="24"/>
    </location>
</feature>